<gene>
    <name evidence="1" type="ORF">GSY63_01715</name>
</gene>
<organism evidence="1 2">
    <name type="scientific">Mucilaginibacter agri</name>
    <dbReference type="NCBI Taxonomy" id="2695265"/>
    <lineage>
        <taxon>Bacteria</taxon>
        <taxon>Pseudomonadati</taxon>
        <taxon>Bacteroidota</taxon>
        <taxon>Sphingobacteriia</taxon>
        <taxon>Sphingobacteriales</taxon>
        <taxon>Sphingobacteriaceae</taxon>
        <taxon>Mucilaginibacter</taxon>
    </lineage>
</organism>
<dbReference type="Proteomes" id="UP000638732">
    <property type="component" value="Unassembled WGS sequence"/>
</dbReference>
<sequence length="60" mass="6623">MKNIKSKRLHKSLETICDFNRGNTKAYSETTKPTETDPTTATVTIIITTVNTGHAGKMLI</sequence>
<dbReference type="AlphaFoldDB" id="A0A965ZDE0"/>
<reference evidence="1" key="2">
    <citation type="submission" date="2020-10" db="EMBL/GenBank/DDBJ databases">
        <title>Mucilaginibacter sp. nov., isolated from soil.</title>
        <authorList>
            <person name="Jeon C.O."/>
        </authorList>
    </citation>
    <scope>NUCLEOTIDE SEQUENCE</scope>
    <source>
        <strain evidence="1">R11</strain>
    </source>
</reference>
<keyword evidence="2" id="KW-1185">Reference proteome</keyword>
<dbReference type="RefSeq" id="WP_166584094.1">
    <property type="nucleotide sequence ID" value="NZ_WWEO01000034.1"/>
</dbReference>
<dbReference type="EMBL" id="WWEO01000034">
    <property type="protein sequence ID" value="NCD68067.1"/>
    <property type="molecule type" value="Genomic_DNA"/>
</dbReference>
<proteinExistence type="predicted"/>
<accession>A0A965ZDE0</accession>
<evidence type="ECO:0000313" key="1">
    <source>
        <dbReference type="EMBL" id="NCD68067.1"/>
    </source>
</evidence>
<protein>
    <submittedName>
        <fullName evidence="1">Uncharacterized protein</fullName>
    </submittedName>
</protein>
<reference evidence="1" key="1">
    <citation type="submission" date="2020-01" db="EMBL/GenBank/DDBJ databases">
        <authorList>
            <person name="Seo Y.L."/>
        </authorList>
    </citation>
    <scope>NUCLEOTIDE SEQUENCE</scope>
    <source>
        <strain evidence="1">R11</strain>
    </source>
</reference>
<comment type="caution">
    <text evidence="1">The sequence shown here is derived from an EMBL/GenBank/DDBJ whole genome shotgun (WGS) entry which is preliminary data.</text>
</comment>
<name>A0A965ZDE0_9SPHI</name>
<evidence type="ECO:0000313" key="2">
    <source>
        <dbReference type="Proteomes" id="UP000638732"/>
    </source>
</evidence>